<dbReference type="AlphaFoldDB" id="A0AAF0IJT4"/>
<dbReference type="Proteomes" id="UP001219355">
    <property type="component" value="Chromosome 2"/>
</dbReference>
<evidence type="ECO:0000313" key="2">
    <source>
        <dbReference type="Proteomes" id="UP001219355"/>
    </source>
</evidence>
<proteinExistence type="predicted"/>
<protein>
    <submittedName>
        <fullName evidence="1">Uncharacterized protein</fullName>
    </submittedName>
</protein>
<gene>
    <name evidence="1" type="ORF">PRK78_002594</name>
</gene>
<name>A0AAF0IJT4_9EURO</name>
<keyword evidence="2" id="KW-1185">Reference proteome</keyword>
<organism evidence="1 2">
    <name type="scientific">Emydomyces testavorans</name>
    <dbReference type="NCBI Taxonomy" id="2070801"/>
    <lineage>
        <taxon>Eukaryota</taxon>
        <taxon>Fungi</taxon>
        <taxon>Dikarya</taxon>
        <taxon>Ascomycota</taxon>
        <taxon>Pezizomycotina</taxon>
        <taxon>Eurotiomycetes</taxon>
        <taxon>Eurotiomycetidae</taxon>
        <taxon>Onygenales</taxon>
        <taxon>Nannizziopsiaceae</taxon>
        <taxon>Emydomyces</taxon>
    </lineage>
</organism>
<reference evidence="1" key="1">
    <citation type="submission" date="2023-03" db="EMBL/GenBank/DDBJ databases">
        <title>Emydomyces testavorans Genome Sequence.</title>
        <authorList>
            <person name="Hoyer L."/>
        </authorList>
    </citation>
    <scope>NUCLEOTIDE SEQUENCE</scope>
    <source>
        <strain evidence="1">16-2883</strain>
    </source>
</reference>
<accession>A0AAF0IJT4</accession>
<evidence type="ECO:0000313" key="1">
    <source>
        <dbReference type="EMBL" id="WEW57134.1"/>
    </source>
</evidence>
<sequence>MALSQSTPPGELISDGKNRTELQSIIEISISSTNPSPARFSTSNPKLSLTISARQTWSAHPDRPLTLCTRHTPLDVAVPGREWTGESMKRHFMVNKACSALTRRGAMIHHYKTPDEDDWQQKLGFITLPPAASGGSYSVTREVNFTELLGADVSQKVGTIFGLELHPSGLMGTPGIEWWNWGDLEGELKGKNLGYRGDPKLNDKNREEEKKTLGDIVLPFGCWEDTEDDEGNEMVWLEVEFDNQVIDVELVS</sequence>
<dbReference type="EMBL" id="CP120628">
    <property type="protein sequence ID" value="WEW57134.1"/>
    <property type="molecule type" value="Genomic_DNA"/>
</dbReference>